<evidence type="ECO:0000313" key="3">
    <source>
        <dbReference type="Proteomes" id="UP001071777"/>
    </source>
</evidence>
<reference evidence="2" key="1">
    <citation type="submission" date="2022-10" db="EMBL/GenBank/DDBJ databases">
        <title>Adaptive evolution leads to modifications in subtelomeric GC content in a zoonotic Cryptosporidium species.</title>
        <authorList>
            <person name="Li J."/>
            <person name="Feng Y."/>
            <person name="Xiao L."/>
        </authorList>
    </citation>
    <scope>NUCLEOTIDE SEQUENCE</scope>
    <source>
        <strain evidence="2">25894</strain>
    </source>
</reference>
<feature type="region of interest" description="Disordered" evidence="1">
    <location>
        <begin position="1027"/>
        <end position="1047"/>
    </location>
</feature>
<name>A0ABQ8P5S8_9CRYT</name>
<dbReference type="PANTHER" id="PTHR13650">
    <property type="entry name" value="SPATACSIN"/>
    <property type="match status" value="1"/>
</dbReference>
<feature type="region of interest" description="Disordered" evidence="1">
    <location>
        <begin position="1262"/>
        <end position="1284"/>
    </location>
</feature>
<dbReference type="PANTHER" id="PTHR13650:SF0">
    <property type="entry name" value="SPATACSIN"/>
    <property type="match status" value="1"/>
</dbReference>
<gene>
    <name evidence="2" type="ORF">OJ252_2248</name>
</gene>
<organism evidence="2 3">
    <name type="scientific">Cryptosporidium canis</name>
    <dbReference type="NCBI Taxonomy" id="195482"/>
    <lineage>
        <taxon>Eukaryota</taxon>
        <taxon>Sar</taxon>
        <taxon>Alveolata</taxon>
        <taxon>Apicomplexa</taxon>
        <taxon>Conoidasida</taxon>
        <taxon>Coccidia</taxon>
        <taxon>Eucoccidiorida</taxon>
        <taxon>Eimeriorina</taxon>
        <taxon>Cryptosporidiidae</taxon>
        <taxon>Cryptosporidium</taxon>
    </lineage>
</organism>
<feature type="region of interest" description="Disordered" evidence="1">
    <location>
        <begin position="2270"/>
        <end position="2305"/>
    </location>
</feature>
<evidence type="ECO:0000313" key="2">
    <source>
        <dbReference type="EMBL" id="KAJ1609397.1"/>
    </source>
</evidence>
<proteinExistence type="predicted"/>
<dbReference type="Proteomes" id="UP001071777">
    <property type="component" value="Unassembled WGS sequence"/>
</dbReference>
<evidence type="ECO:0000256" key="1">
    <source>
        <dbReference type="SAM" id="MobiDB-lite"/>
    </source>
</evidence>
<accession>A0ABQ8P5S8</accession>
<keyword evidence="3" id="KW-1185">Reference proteome</keyword>
<protein>
    <submittedName>
        <fullName evidence="2">WD repeat-containing protein</fullName>
    </submittedName>
</protein>
<feature type="compositionally biased region" description="Basic and acidic residues" evidence="1">
    <location>
        <begin position="1718"/>
        <end position="1727"/>
    </location>
</feature>
<feature type="region of interest" description="Disordered" evidence="1">
    <location>
        <begin position="2859"/>
        <end position="2878"/>
    </location>
</feature>
<feature type="region of interest" description="Disordered" evidence="1">
    <location>
        <begin position="1708"/>
        <end position="1730"/>
    </location>
</feature>
<sequence length="3710" mass="421376">MSDCVKGDGAAAIRSHIRSLVREDSPCVILQSVQAGDDLELTDGRILVSHNPKLIARLTAEGRVDVLVNRSRGGIGSPDAIQRDVELERIDIPDLEEARDCSGTVVSDAIWCKSVIREDDLREFEVSPVLVLVEQSREDASRDGSCVHCARHSGVRFLTIIQFSRICGLEGGGREILELSVQTSSESQVQFNRSVSIHFKASNTTKPQSTGQVNTKIRYCRIPVEEIFKTFFNKKVEFPDGCKGCRGCLSPRNVQILSDSSMETGFVLVMANMVLLSLDFTEGPALVLSRRFLIQNPANPQLGFSGFAAQDGWLAAVSIDTLQLFIWNHYQGIAFRKFKLSKDQLGLSDSSDEDFGLPVTLSFGRDLSTLFLVFCPSYQEGTAPRQIGVFVINLNVVFSQVLCSYCVLKSLIDEKTCSETRISDPGAELRSRLQISSGSIPHVQLNDEYSPLTAYPEAFRAGEELGALEMIMSSLPEESMAYLDSFKGSALKQECGWPLLFNRSWFFGDLSCNYRMSQITVSTIKNVIASTDSGHLIENFQELSNCIYLEAILGHLQKALEGAPEAAFPQTQPSMQGSPYHPELLPDGGSGPPTEEKLQLRRSGFVQGLFVPIPPQSPTLSGDDPLEVWFTDIITSSKTTLIQLSLRCESKRHLSLCVSEEDGRFLVQKLGLERDYSVMVMSFSRVIDWHYLALKDAESGKSFIGVFSTTMSLLGIIYSTLRYQDVDNLHSICTYNKVDPCIIPLIQLEMGFKHEELSLVRLSLENTPMVLNIEVVKLAHSMLQDANLHLSLDFTRESSKLLLQFCLEKIKLHSGPRQTQEEPNMDEFLQEISYYLSAFRGHLKATVEQSSTAEESERQVEICDDSSEALSRSDTFVRDQVILGHYSSLVDWYLRSSHERDPQTFRQRILHEIYRLICTLSTNSLTLSIHMLRQIGENTTRYLKHILYYTGRREIRRRMVSHLRHLRALDDDDVDLIQFSNELESYYPNNCYDVERNRIWTSLLTCSIPYNIWTDCNFQSEKGRASKSGGSICDGREPEWPEGHQSTTSNEGLDDFYLYGDDDQGSHINNPTFSAMTYPFGGLQSLQAGVRLSREFSSGYLESVKRLQGVNSVSAKRLSGSKEVDYKAGGKEGIEISSRDSLYSNFSSEAISAWEKLTCCEIEDYDQELSGHHHPGGSREADLENDKNHSNVGSIISNIPEQEGNDFVRLNNGRLISIRNSSCKQCLDLNEDEELEVEEELLNYEHEYGQVFGPSGALGEGYSLSSQDPIPGSLEKTQPSSALLGDHNSKRGDLTWLKLRRRRREMNDHFGNTGYLSHSLSFLADWSFDVSIRVVIEKTHLQICFVWNRLLRGVQTPPRRNEALVYSLLSLIIKRTAAQLSSSLESGVDLEIAKKVTTSIYIAVFGFMFSHFEWKSIPASVSYLDNTLFLLLKHFSVEDSFKYDLVNEIIRLNFKYSPRLTVEVFLNSLCSSGIIPIHHLKTDLLQEKIHHIEVDRYKSIKYMVDKCIGFGDTGVYLFRHYLMSSAELTTKDSLHTFLSVFEGLERSSPSSVDYSDYLNIIYIYLDRKRDIVLLSLRQTFRCLQSSVDEETYQSLQGGADSRGQVCPPLERADSPGFMLNVLVRYFNSHYESDSELDKEPPQRDVGGFRFRGKDKRIQISPYYIISILFSLDIPRKEIYNADFHKFLSVFFPSLLKVFKESFLDSEEYPEFSGRSPKATKDSEDRPRPSVSITQIIQMTDKDSEPLVKMMELYPELRKKLSDHPNSTNEFFELFHQSINRVLEEPESPKDNLCLPIMHYVSTGRPFLAFSLLCMRHVQFHSGLECKQLRKEDLRFPDLSKEEKAEVYQSVYTLAIRNFTRDKVVCSSVIFISMLKLPTELLCTDIRVARCIYVHQILKENGSDTSKVNYETQEMDIEIDSRNSERIQEIWSLFLKFGPPIISSYLEENGDYCDDEPQKEFQDNQKYSSSLFSVLKMLEEAAWASGDIIPTGQSSGVETGTGSCDGQPQEGVDLIPHTPIWHLVATFCRIHGLPRSLTLLHELARRGEWVAFLQECDSQKCPLETVGNIINEYISDNPVLKLHLKIALNISDDGQGEVAKLHESNKESDYIIQLIDWNTMFHSLRDEGDAELGERRLREFYDWSLREVFREVVQEMSVNRVFLYYSLFEEHYQGLSERFPAFVDRMKRLINSSINSYLLIEWLNSLCYMSIRDRCDIFRDETTRRSIFDFELIQGFEDAGESVSEMESLRSLLERFTLQVFQENRANKAFDFSQDEESDQKNGSTHETRTDSDDGRGAAGPDCEQDGALGENQMNLLLGEFVQGTRDIIMRMNELGLRISSESLEILFASGSDVPERGGQSAAIMHRDETTIVLWRLLSNIEQVGLLSRASGLFYGGDTQIAMIFKSIESLCSYDAEQAIESLERVLEVSGDGLERDRMIAGFLPRRHLARWYFEQEFLRLYGRMTVEDHRALWRSVGEVSPESRYPDEETLFFGIEKHRYRVHIIDVLYFNMDKYQVSFEQFEKWLSVSEKMLLKDFYDQKRYGLLLRYLRESSSACRELLSDSEILAWLEGSFLSEIATELDIFSQNGHFKSSSMRVEFIRGYLWAELRSLSGLIQAISMDLAPLFLVKISVYCWYLIERFERWLSAHDQVLLTSISIHFLMETLEVLSLCPSGDGEATSGQVPGHLDARYVKECIGYAGSRLLLLILSNISQRRLRSGRIRAILWEVSRLSSVGPGSRMERTDLEFRCSAEYLDSLEEVFLASTGGSVLFTPSGYFSFKSVTTEIPFRIQIPGKIVLNDHPVDAKNVHSSVQNIVNFMFDLDLAFHTGLRFTPNIRNKLEASRQRVERRFKMLAQRLHGGPERPQSSGAKTASEGAAAPSTINLSRGLQAWDSVSDYLVEVYYVSSIFIKVILIWLNQSTGSFRLNEPENGADPEKIDFNQLLVRSVRGGGSLADQGVGSGGILWRSLIQFSSEEEEPSISNVTYKMKLQSILTMLQFVNQMDVRSEPKYSFYVKGVRDIMVEMIQDSGLSGDLDSLSSLDESALPKISRFVLGVLTSSAVIPLVRMVLELSILFEYGGRDSQGGRLSSDSGSGLSVKFKTVQKCIKVLLANNEYIDKEKVDSMFSELINDTVQGFHDKPYVTSILYQICQLIMRPVSIIDALAADIEGSKEAAEDSTVEARKAIYLHLARYYLVMVGLNDGLASMDDAYSERVIHDSISKIDELLSRCSEKEFDPVLFTNVLVEIPEISSLDGLTSVQINKVLMNLQADAESGELKHSSSHILPNNWIRVYLSQRILSIYDGRERGGRVGGTLGLRDMVNINLISSRLHGPDLLAEFLVRKCLSRQWKTSTNFLYSRYGQYDLMIALQALVSSCELLKLTDFQQTYRVYQNLAGLFSMQLYFVCSHSKRRQELNPVRGSESGGLELPNIGVISQETKQRVYDQLTCVITKDEIDQLFGDLCQSSNHTMADSLSAQGETYYRFETEKIRLLNLDLVDLFEVVSDPQVCYNPPMVLVILSGYEAIYGPIVHSVWPRILFIHAVILKRMSFLRDYTAKFGALDEGILSSMVRIYKNSQKETHDLERMDGMTFYDFIKSETDASEDLQGNPECTPLETDFPQDDHDANSVNIYDLALSWNERGLHHKLSTMKKHDILENWTQLIQNYVDDLQLRITICRMVDEDGLAKLILKNKELYNDRSLYEFALTSSI</sequence>
<dbReference type="InterPro" id="IPR028103">
    <property type="entry name" value="Spatacsin"/>
</dbReference>
<comment type="caution">
    <text evidence="2">The sequence shown here is derived from an EMBL/GenBank/DDBJ whole genome shotgun (WGS) entry which is preliminary data.</text>
</comment>
<dbReference type="EMBL" id="JAPCXB010000082">
    <property type="protein sequence ID" value="KAJ1609397.1"/>
    <property type="molecule type" value="Genomic_DNA"/>
</dbReference>
<feature type="region of interest" description="Disordered" evidence="1">
    <location>
        <begin position="564"/>
        <end position="596"/>
    </location>
</feature>
<feature type="compositionally biased region" description="Basic and acidic residues" evidence="1">
    <location>
        <begin position="2283"/>
        <end position="2295"/>
    </location>
</feature>